<evidence type="ECO:0000313" key="3">
    <source>
        <dbReference type="EMBL" id="JAU12985.1"/>
    </source>
</evidence>
<feature type="domain" description="MHD1" evidence="1">
    <location>
        <begin position="648"/>
        <end position="768"/>
    </location>
</feature>
<evidence type="ECO:0000259" key="2">
    <source>
        <dbReference type="PROSITE" id="PS51259"/>
    </source>
</evidence>
<accession>A0A1J3CYT2</accession>
<dbReference type="Pfam" id="PF25761">
    <property type="entry name" value="TPR_PATROL1"/>
    <property type="match status" value="1"/>
</dbReference>
<dbReference type="InterPro" id="IPR014772">
    <property type="entry name" value="Munc13_dom-2"/>
</dbReference>
<sequence length="1134" mass="128775">MDSLLQRYRNDRRKLMEFLMSSGLVKELRSPSGSSTPLSPADLDALSADYVLDCVKSGGVVDVFKATEKYNFESSYPVTIHSQSRDSYFLVSSPDAAGSPPHRLPPQPVNVENSSNNSPDMSCHIDSSYTPTRDNYIFKEETPDSKPMKPVKIVPLGLPPLRTGLSDDDLREAAYELMVASMLLSSVDAYPTQRRKLEKGSKLLSSLKRKDKPHIQHQISNAHSEVINMIRVQMQISSKMDTCIRRNLVQLAQLRTGEQIDLPQLALGLLVGIFKSDFPNEKLYMKWKTRQANLLEEALCFSPGLEKNERATMRKCLATIRDSKEWDVVMSSSLRIDVLSSIRHVSSKLSSLPGRCGIEEETYYWTAIYHLNIRLYEKLLFGLFDILEEGQLIEDASSMLFHMKSIWSTLGITENLHNAIYGWVLFQQFVCTGEPSLLGNAIQELEKVTSTEKGNLKEDLYLSHIVCSRQAIGTDIHLGLVKAIFTSVSAWCDDQLQDYHLHFGKKPRDFGMLVRLASTVGLPPSDCTRTELITLDTMSDEVGDKIQSYVQNSIKGACARAAHFAYVKSHGERTHALALLANELSVIAKAEINEFAPVFSKWLPECMMISAMLLHRFYGERLMPFLEGVSSLSGEVRKVVPAAYILEEALTQLYNCHSKSKLHKPYLHKLKNYEIEKVVKPVMLDWLISQHDHILQWTKRAFEIEEWEPVSVHQRHASSIVEIFRIIEETVSQLFGLHLPVDITHLQALLSIIYHSLDTYLQRIFYQLVDKKLLYPSPPPLTRFTDAIMPAMKRKSLEFTEPDNNMVKKLDELTIPKLCIRLNTLCYIQKQISATEDGIRKSLALVRSSLEKRSKTEIDEVDEENSMTHGEAVDELFATTYDSLRETNANCITKTRDLIGARVIFWDLRDMFLVQLYNGTVEGARLERLLPHIDSVLETVCCLSYEDSRDMVVLSICRSALEAYVRVLLDGGPTRAFSDSDITLMEEDLSILKEFFIADGEGLPRSLVEQEAKQAKEILDLYSLESEMLIQMLMTASELINMGVSSEQRRLEDAQTLVRVLCHKKDRNASKFLKRQYELPMSSEYEDVTSNLPALSEIVRSTSTRWSTTSQNSFSSIKKKIQEATSEIRNNSGW</sequence>
<evidence type="ECO:0008006" key="4">
    <source>
        <dbReference type="Google" id="ProtNLM"/>
    </source>
</evidence>
<protein>
    <recommendedName>
        <fullName evidence="4">DUF810 domain-containing protein</fullName>
    </recommendedName>
</protein>
<dbReference type="Gene3D" id="1.10.357.50">
    <property type="match status" value="1"/>
</dbReference>
<proteinExistence type="predicted"/>
<evidence type="ECO:0000259" key="1">
    <source>
        <dbReference type="PROSITE" id="PS51258"/>
    </source>
</evidence>
<dbReference type="PROSITE" id="PS51258">
    <property type="entry name" value="MHD1"/>
    <property type="match status" value="1"/>
</dbReference>
<dbReference type="PANTHER" id="PTHR31280">
    <property type="entry name" value="PROTEIN UNC-13 HOMOLOG"/>
    <property type="match status" value="1"/>
</dbReference>
<dbReference type="PROSITE" id="PS51259">
    <property type="entry name" value="MHD2"/>
    <property type="match status" value="1"/>
</dbReference>
<name>A0A1J3CYT2_NOCCA</name>
<dbReference type="AlphaFoldDB" id="A0A1J3CYT2"/>
<organism evidence="3">
    <name type="scientific">Noccaea caerulescens</name>
    <name type="common">Alpine penny-cress</name>
    <name type="synonym">Thlaspi caerulescens</name>
    <dbReference type="NCBI Taxonomy" id="107243"/>
    <lineage>
        <taxon>Eukaryota</taxon>
        <taxon>Viridiplantae</taxon>
        <taxon>Streptophyta</taxon>
        <taxon>Embryophyta</taxon>
        <taxon>Tracheophyta</taxon>
        <taxon>Spermatophyta</taxon>
        <taxon>Magnoliopsida</taxon>
        <taxon>eudicotyledons</taxon>
        <taxon>Gunneridae</taxon>
        <taxon>Pentapetalae</taxon>
        <taxon>rosids</taxon>
        <taxon>malvids</taxon>
        <taxon>Brassicales</taxon>
        <taxon>Brassicaceae</taxon>
        <taxon>Coluteocarpeae</taxon>
        <taxon>Noccaea</taxon>
    </lineage>
</organism>
<dbReference type="InterPro" id="IPR008528">
    <property type="entry name" value="unc-13_homologue"/>
</dbReference>
<dbReference type="PANTHER" id="PTHR31280:SF3">
    <property type="entry name" value="DNA TOPOISOMERASE 4 SUBUNIT B (DUF810)"/>
    <property type="match status" value="1"/>
</dbReference>
<feature type="domain" description="MHD2" evidence="2">
    <location>
        <begin position="923"/>
        <end position="1033"/>
    </location>
</feature>
<dbReference type="EMBL" id="GEVI01019335">
    <property type="protein sequence ID" value="JAU12985.1"/>
    <property type="molecule type" value="Transcribed_RNA"/>
</dbReference>
<dbReference type="InterPro" id="IPR057984">
    <property type="entry name" value="PATROL1_C"/>
</dbReference>
<reference evidence="3" key="1">
    <citation type="submission" date="2016-07" db="EMBL/GenBank/DDBJ databases">
        <title>De novo transcriptome assembly of four accessions of the metal hyperaccumulator plant Noccaea caerulescens.</title>
        <authorList>
            <person name="Blande D."/>
            <person name="Halimaa P."/>
            <person name="Tervahauta A.I."/>
            <person name="Aarts M.G."/>
            <person name="Karenlampi S.O."/>
        </authorList>
    </citation>
    <scope>NUCLEOTIDE SEQUENCE</scope>
</reference>
<gene>
    <name evidence="3" type="ORF">GA_TR16850_c0_g1_i1_g.54051</name>
</gene>
<dbReference type="InterPro" id="IPR014770">
    <property type="entry name" value="Munc13_1"/>
</dbReference>